<keyword evidence="5" id="KW-1185">Reference proteome</keyword>
<evidence type="ECO:0000256" key="1">
    <source>
        <dbReference type="SAM" id="MobiDB-lite"/>
    </source>
</evidence>
<feature type="chain" id="PRO_5005466071" evidence="3">
    <location>
        <begin position="24"/>
        <end position="355"/>
    </location>
</feature>
<protein>
    <submittedName>
        <fullName evidence="4">Uncharacterized protein</fullName>
    </submittedName>
</protein>
<evidence type="ECO:0000256" key="3">
    <source>
        <dbReference type="SAM" id="SignalP"/>
    </source>
</evidence>
<dbReference type="AlphaFoldDB" id="A0A0K1PQB6"/>
<accession>A0A0K1PQB6</accession>
<evidence type="ECO:0000313" key="5">
    <source>
        <dbReference type="Proteomes" id="UP000064967"/>
    </source>
</evidence>
<keyword evidence="2" id="KW-0472">Membrane</keyword>
<dbReference type="RefSeq" id="WP_146646775.1">
    <property type="nucleotide sequence ID" value="NZ_CP012333.1"/>
</dbReference>
<dbReference type="EMBL" id="CP012333">
    <property type="protein sequence ID" value="AKU95309.1"/>
    <property type="molecule type" value="Genomic_DNA"/>
</dbReference>
<dbReference type="OrthoDB" id="5515981at2"/>
<proteinExistence type="predicted"/>
<name>A0A0K1PQB6_9BACT</name>
<keyword evidence="2" id="KW-1133">Transmembrane helix</keyword>
<sequence>MRARRRFGQAFVATLAWALTSQASPESDGRAASPGHSAQPAAQPAQPIRPIRVALSESLAEECSSTTALFEHIAARTDRIQRASTDAEAFVRLVVKREGDRLVGELTVEERAGRTERSVSASTCEAVVAAFAVMVVVALDPDAESRRPSPSASPQEHTVPVAVVVTKARPAPSTPPLESDVGPAIGLSGGVGLALQSYEGAVLERSAMLELSIGTPLYPRVRAALARSAHVAVTTTSDRSDLVWTTGRASLCGGPGWLHRHHISLCATTSIGTLDATVARPGGPERSLLWVTAGPSAVLDVDFGSRLGLEIEAGMSIPALRDRFFFEPATLAYSAPLVSPFIGVTLVSHFFRSRE</sequence>
<keyword evidence="2" id="KW-0812">Transmembrane</keyword>
<feature type="compositionally biased region" description="Low complexity" evidence="1">
    <location>
        <begin position="38"/>
        <end position="47"/>
    </location>
</feature>
<dbReference type="KEGG" id="llu:AKJ09_01973"/>
<gene>
    <name evidence="4" type="ORF">AKJ09_01973</name>
</gene>
<keyword evidence="3" id="KW-0732">Signal</keyword>
<dbReference type="Proteomes" id="UP000064967">
    <property type="component" value="Chromosome"/>
</dbReference>
<evidence type="ECO:0000256" key="2">
    <source>
        <dbReference type="SAM" id="Phobius"/>
    </source>
</evidence>
<organism evidence="4 5">
    <name type="scientific">Labilithrix luteola</name>
    <dbReference type="NCBI Taxonomy" id="1391654"/>
    <lineage>
        <taxon>Bacteria</taxon>
        <taxon>Pseudomonadati</taxon>
        <taxon>Myxococcota</taxon>
        <taxon>Polyangia</taxon>
        <taxon>Polyangiales</taxon>
        <taxon>Labilitrichaceae</taxon>
        <taxon>Labilithrix</taxon>
    </lineage>
</organism>
<feature type="region of interest" description="Disordered" evidence="1">
    <location>
        <begin position="25"/>
        <end position="47"/>
    </location>
</feature>
<feature type="transmembrane region" description="Helical" evidence="2">
    <location>
        <begin position="331"/>
        <end position="351"/>
    </location>
</feature>
<feature type="signal peptide" evidence="3">
    <location>
        <begin position="1"/>
        <end position="23"/>
    </location>
</feature>
<reference evidence="4 5" key="1">
    <citation type="submission" date="2015-08" db="EMBL/GenBank/DDBJ databases">
        <authorList>
            <person name="Babu N.S."/>
            <person name="Beckwith C.J."/>
            <person name="Beseler K.G."/>
            <person name="Brison A."/>
            <person name="Carone J.V."/>
            <person name="Caskin T.P."/>
            <person name="Diamond M."/>
            <person name="Durham M.E."/>
            <person name="Foxe J.M."/>
            <person name="Go M."/>
            <person name="Henderson B.A."/>
            <person name="Jones I.B."/>
            <person name="McGettigan J.A."/>
            <person name="Micheletti S.J."/>
            <person name="Nasrallah M.E."/>
            <person name="Ortiz D."/>
            <person name="Piller C.R."/>
            <person name="Privatt S.R."/>
            <person name="Schneider S.L."/>
            <person name="Sharp S."/>
            <person name="Smith T.C."/>
            <person name="Stanton J.D."/>
            <person name="Ullery H.E."/>
            <person name="Wilson R.J."/>
            <person name="Serrano M.G."/>
            <person name="Buck G."/>
            <person name="Lee V."/>
            <person name="Wang Y."/>
            <person name="Carvalho R."/>
            <person name="Voegtly L."/>
            <person name="Shi R."/>
            <person name="Duckworth R."/>
            <person name="Johnson A."/>
            <person name="Loviza R."/>
            <person name="Walstead R."/>
            <person name="Shah Z."/>
            <person name="Kiflezghi M."/>
            <person name="Wade K."/>
            <person name="Ball S.L."/>
            <person name="Bradley K.W."/>
            <person name="Asai D.J."/>
            <person name="Bowman C.A."/>
            <person name="Russell D.A."/>
            <person name="Pope W.H."/>
            <person name="Jacobs-Sera D."/>
            <person name="Hendrix R.W."/>
            <person name="Hatfull G.F."/>
        </authorList>
    </citation>
    <scope>NUCLEOTIDE SEQUENCE [LARGE SCALE GENOMIC DNA]</scope>
    <source>
        <strain evidence="4 5">DSM 27648</strain>
    </source>
</reference>
<dbReference type="STRING" id="1391654.AKJ09_01973"/>
<evidence type="ECO:0000313" key="4">
    <source>
        <dbReference type="EMBL" id="AKU95309.1"/>
    </source>
</evidence>